<dbReference type="InterPro" id="IPR004176">
    <property type="entry name" value="Clp_R_N"/>
</dbReference>
<keyword evidence="3" id="KW-0067">ATP-binding</keyword>
<evidence type="ECO:0000256" key="4">
    <source>
        <dbReference type="ARBA" id="ARBA00023186"/>
    </source>
</evidence>
<evidence type="ECO:0000313" key="10">
    <source>
        <dbReference type="EMBL" id="OAM87815.1"/>
    </source>
</evidence>
<keyword evidence="4" id="KW-0143">Chaperone</keyword>
<dbReference type="SMART" id="SM01086">
    <property type="entry name" value="ClpB_D2-small"/>
    <property type="match status" value="1"/>
</dbReference>
<evidence type="ECO:0000256" key="3">
    <source>
        <dbReference type="ARBA" id="ARBA00022840"/>
    </source>
</evidence>
<accession>A0A178IF94</accession>
<dbReference type="Proteomes" id="UP000078486">
    <property type="component" value="Unassembled WGS sequence"/>
</dbReference>
<keyword evidence="11" id="KW-1185">Reference proteome</keyword>
<evidence type="ECO:0000256" key="7">
    <source>
        <dbReference type="SAM" id="MobiDB-lite"/>
    </source>
</evidence>
<evidence type="ECO:0000256" key="6">
    <source>
        <dbReference type="SAM" id="Coils"/>
    </source>
</evidence>
<dbReference type="SUPFAM" id="SSF52540">
    <property type="entry name" value="P-loop containing nucleoside triphosphate hydrolases"/>
    <property type="match status" value="2"/>
</dbReference>
<dbReference type="InterPro" id="IPR003959">
    <property type="entry name" value="ATPase_AAA_core"/>
</dbReference>
<feature type="domain" description="UVR" evidence="8">
    <location>
        <begin position="441"/>
        <end position="476"/>
    </location>
</feature>
<dbReference type="PROSITE" id="PS51903">
    <property type="entry name" value="CLP_R"/>
    <property type="match status" value="1"/>
</dbReference>
<feature type="coiled-coil region" evidence="6">
    <location>
        <begin position="437"/>
        <end position="490"/>
    </location>
</feature>
<dbReference type="Pfam" id="PF17871">
    <property type="entry name" value="AAA_lid_9"/>
    <property type="match status" value="1"/>
</dbReference>
<sequence length="844" mass="93753">MEPMNNFTPRAQQVLALARKEADRFHHNYVGTEHILLGLIKLGQGVAVSVLQKMGLDLETVRGAVEKQVGTGAEAKTAGSIPYTPRVKKVLALAGKEAKALSHSYVGTEHILLGLLREGEGVAARVLKSLDIDIERTRNEILRELDPQFSGGSSAGESGTPEEAGAGSPQRPGAQAEDKKEVKTPALKAFGRDLTELARKGELDPVVGRKNEIRRVVQILCRRTKNNPVLIGEAGVGKTAIVEGLAQEIANGIVPEILLDKKVITLDLALMVAGTKYRGQFEERIKAVMDEIKRARNIILFIDELHTIVGAGAAEGAMDASNIFKPALSRGELQCVGATTLNEYRKYIEKDSALDRRFQSVKVEPPSIEDAITILKGIRGKYEEHHKAVFTDKAIEASVKLSDRYITGRFLPDKAIDVMDEAGSRARIASFTRPPDIEELAKEIETVCAQKEEAIAKQHFEEAAKFRDKEKQLRARQEEITENWKKAREEKRTTIDEDLILHVVADWTGIPLSRMERKDTEKLLGLETEIQKNVIGQEIAASAIARALRRSRADLKDPRRPIGSFMFVGPTGVGKTETAKQLAAQMFGNQDALIQIDMSEYMEKHAVSRLIGSPPGYVGYDEGGQLTEAVRRKPYAVILFDEVEKAHPDVLQILLQILEDGRLTDSMGRTVDFRNTILIMTSNVGAALLQRQTSMGFAAAADGFSDHERMREKVLEEAKRIFKPEFLNRISDIIFFRPLDKNDITKIVDLEVAKFAKRLVERKITLEFTDDAKVLLVEKGYDEKYGARPLRRAVEHYLEDPLAEAILKGDVKDGEVCLVGRNGDKLEFKQKEPRQPAPDSEVKS</sequence>
<organism evidence="10 11">
    <name type="scientific">Termitidicoccus mucosus</name>
    <dbReference type="NCBI Taxonomy" id="1184151"/>
    <lineage>
        <taxon>Bacteria</taxon>
        <taxon>Pseudomonadati</taxon>
        <taxon>Verrucomicrobiota</taxon>
        <taxon>Opitutia</taxon>
        <taxon>Opitutales</taxon>
        <taxon>Opitutaceae</taxon>
        <taxon>Termitidicoccus</taxon>
    </lineage>
</organism>
<dbReference type="PROSITE" id="PS50151">
    <property type="entry name" value="UVR"/>
    <property type="match status" value="1"/>
</dbReference>
<evidence type="ECO:0000256" key="1">
    <source>
        <dbReference type="ARBA" id="ARBA00022737"/>
    </source>
</evidence>
<dbReference type="SUPFAM" id="SSF81923">
    <property type="entry name" value="Double Clp-N motif"/>
    <property type="match status" value="1"/>
</dbReference>
<keyword evidence="6" id="KW-0175">Coiled coil</keyword>
<dbReference type="GO" id="GO:0016887">
    <property type="term" value="F:ATP hydrolysis activity"/>
    <property type="evidence" value="ECO:0007669"/>
    <property type="project" value="InterPro"/>
</dbReference>
<dbReference type="EMBL" id="LRRQ01000156">
    <property type="protein sequence ID" value="OAM87815.1"/>
    <property type="molecule type" value="Genomic_DNA"/>
</dbReference>
<dbReference type="InterPro" id="IPR018368">
    <property type="entry name" value="ClpA/B_CS1"/>
</dbReference>
<protein>
    <submittedName>
        <fullName evidence="10">NDP-hexose 4-ketoreductase</fullName>
    </submittedName>
</protein>
<evidence type="ECO:0000259" key="8">
    <source>
        <dbReference type="PROSITE" id="PS50151"/>
    </source>
</evidence>
<dbReference type="Gene3D" id="1.10.8.60">
    <property type="match status" value="2"/>
</dbReference>
<feature type="domain" description="Clp R" evidence="9">
    <location>
        <begin position="4"/>
        <end position="152"/>
    </location>
</feature>
<dbReference type="STRING" id="1184151.AW736_20355"/>
<reference evidence="10 11" key="1">
    <citation type="submission" date="2016-01" db="EMBL/GenBank/DDBJ databases">
        <title>High potential of lignocellulose degradation of a new Verrucomicrobia species.</title>
        <authorList>
            <person name="Wang Y."/>
            <person name="Shi Y."/>
            <person name="Qiu Z."/>
            <person name="Liu S."/>
            <person name="Yang H."/>
        </authorList>
    </citation>
    <scope>NUCLEOTIDE SEQUENCE [LARGE SCALE GENOMIC DNA]</scope>
    <source>
        <strain evidence="10 11">TSB47</strain>
    </source>
</reference>
<dbReference type="AlphaFoldDB" id="A0A178IF94"/>
<evidence type="ECO:0000259" key="9">
    <source>
        <dbReference type="PROSITE" id="PS51903"/>
    </source>
</evidence>
<comment type="caution">
    <text evidence="10">The sequence shown here is derived from an EMBL/GenBank/DDBJ whole genome shotgun (WGS) entry which is preliminary data.</text>
</comment>
<dbReference type="RefSeq" id="WP_068772148.1">
    <property type="nucleotide sequence ID" value="NZ_CP109796.1"/>
</dbReference>
<dbReference type="PANTHER" id="PTHR11638">
    <property type="entry name" value="ATP-DEPENDENT CLP PROTEASE"/>
    <property type="match status" value="1"/>
</dbReference>
<dbReference type="CDD" id="cd19499">
    <property type="entry name" value="RecA-like_ClpB_Hsp104-like"/>
    <property type="match status" value="1"/>
</dbReference>
<feature type="region of interest" description="Disordered" evidence="7">
    <location>
        <begin position="143"/>
        <end position="182"/>
    </location>
</feature>
<dbReference type="InterPro" id="IPR041546">
    <property type="entry name" value="ClpA/ClpB_AAA_lid"/>
</dbReference>
<dbReference type="FunFam" id="3.40.50.300:FF:000010">
    <property type="entry name" value="Chaperone clpB 1, putative"/>
    <property type="match status" value="1"/>
</dbReference>
<evidence type="ECO:0000256" key="2">
    <source>
        <dbReference type="ARBA" id="ARBA00022741"/>
    </source>
</evidence>
<dbReference type="OrthoDB" id="9803641at2"/>
<dbReference type="CDD" id="cd00009">
    <property type="entry name" value="AAA"/>
    <property type="match status" value="1"/>
</dbReference>
<proteinExistence type="predicted"/>
<keyword evidence="2" id="KW-0547">Nucleotide-binding</keyword>
<dbReference type="PROSITE" id="PS00870">
    <property type="entry name" value="CLPAB_1"/>
    <property type="match status" value="1"/>
</dbReference>
<dbReference type="Pfam" id="PF10431">
    <property type="entry name" value="ClpB_D2-small"/>
    <property type="match status" value="1"/>
</dbReference>
<dbReference type="InterPro" id="IPR001943">
    <property type="entry name" value="UVR_dom"/>
</dbReference>
<dbReference type="Gene3D" id="1.10.1780.10">
    <property type="entry name" value="Clp, N-terminal domain"/>
    <property type="match status" value="1"/>
</dbReference>
<dbReference type="Gene3D" id="4.10.860.10">
    <property type="entry name" value="UVR domain"/>
    <property type="match status" value="1"/>
</dbReference>
<evidence type="ECO:0000256" key="5">
    <source>
        <dbReference type="PROSITE-ProRule" id="PRU01251"/>
    </source>
</evidence>
<dbReference type="InterPro" id="IPR027417">
    <property type="entry name" value="P-loop_NTPase"/>
</dbReference>
<gene>
    <name evidence="10" type="ORF">AW736_20355</name>
</gene>
<dbReference type="FunFam" id="3.40.50.300:FF:000025">
    <property type="entry name" value="ATP-dependent Clp protease subunit"/>
    <property type="match status" value="1"/>
</dbReference>
<dbReference type="Gene3D" id="3.40.50.300">
    <property type="entry name" value="P-loop containing nucleotide triphosphate hydrolases"/>
    <property type="match status" value="2"/>
</dbReference>
<dbReference type="PANTHER" id="PTHR11638:SF18">
    <property type="entry name" value="HEAT SHOCK PROTEIN 104"/>
    <property type="match status" value="1"/>
</dbReference>
<dbReference type="InterPro" id="IPR050130">
    <property type="entry name" value="ClpA_ClpB"/>
</dbReference>
<dbReference type="InterPro" id="IPR036628">
    <property type="entry name" value="Clp_N_dom_sf"/>
</dbReference>
<dbReference type="SMART" id="SM00382">
    <property type="entry name" value="AAA"/>
    <property type="match status" value="2"/>
</dbReference>
<keyword evidence="1 5" id="KW-0677">Repeat</keyword>
<dbReference type="InterPro" id="IPR001270">
    <property type="entry name" value="ClpA/B"/>
</dbReference>
<dbReference type="GO" id="GO:0005524">
    <property type="term" value="F:ATP binding"/>
    <property type="evidence" value="ECO:0007669"/>
    <property type="project" value="UniProtKB-KW"/>
</dbReference>
<evidence type="ECO:0000313" key="11">
    <source>
        <dbReference type="Proteomes" id="UP000078486"/>
    </source>
</evidence>
<name>A0A178IF94_9BACT</name>
<dbReference type="Pfam" id="PF02861">
    <property type="entry name" value="Clp_N"/>
    <property type="match status" value="1"/>
</dbReference>
<dbReference type="InterPro" id="IPR003593">
    <property type="entry name" value="AAA+_ATPase"/>
</dbReference>
<dbReference type="InterPro" id="IPR019489">
    <property type="entry name" value="Clp_ATPase_C"/>
</dbReference>
<dbReference type="PRINTS" id="PR00300">
    <property type="entry name" value="CLPPROTEASEA"/>
</dbReference>
<dbReference type="Pfam" id="PF00004">
    <property type="entry name" value="AAA"/>
    <property type="match status" value="1"/>
</dbReference>
<dbReference type="GO" id="GO:0034605">
    <property type="term" value="P:cellular response to heat"/>
    <property type="evidence" value="ECO:0007669"/>
    <property type="project" value="TreeGrafter"/>
</dbReference>
<dbReference type="Pfam" id="PF07724">
    <property type="entry name" value="AAA_2"/>
    <property type="match status" value="1"/>
</dbReference>
<dbReference type="GO" id="GO:0005737">
    <property type="term" value="C:cytoplasm"/>
    <property type="evidence" value="ECO:0007669"/>
    <property type="project" value="TreeGrafter"/>
</dbReference>